<name>R0IRV1_EXST2</name>
<reference evidence="1 2" key="1">
    <citation type="journal article" date="2012" name="PLoS Pathog.">
        <title>Diverse lifestyles and strategies of plant pathogenesis encoded in the genomes of eighteen Dothideomycetes fungi.</title>
        <authorList>
            <person name="Ohm R.A."/>
            <person name="Feau N."/>
            <person name="Henrissat B."/>
            <person name="Schoch C.L."/>
            <person name="Horwitz B.A."/>
            <person name="Barry K.W."/>
            <person name="Condon B.J."/>
            <person name="Copeland A.C."/>
            <person name="Dhillon B."/>
            <person name="Glaser F."/>
            <person name="Hesse C.N."/>
            <person name="Kosti I."/>
            <person name="LaButti K."/>
            <person name="Lindquist E.A."/>
            <person name="Lucas S."/>
            <person name="Salamov A.A."/>
            <person name="Bradshaw R.E."/>
            <person name="Ciuffetti L."/>
            <person name="Hamelin R.C."/>
            <person name="Kema G.H.J."/>
            <person name="Lawrence C."/>
            <person name="Scott J.A."/>
            <person name="Spatafora J.W."/>
            <person name="Turgeon B.G."/>
            <person name="de Wit P.J.G.M."/>
            <person name="Zhong S."/>
            <person name="Goodwin S.B."/>
            <person name="Grigoriev I.V."/>
        </authorList>
    </citation>
    <scope>NUCLEOTIDE SEQUENCE [LARGE SCALE GENOMIC DNA]</scope>
    <source>
        <strain evidence="2">28A</strain>
    </source>
</reference>
<gene>
    <name evidence="1" type="ORF">SETTUDRAFT_184490</name>
</gene>
<sequence length="121" mass="12913">MGHAGYDTTFVCDDEDNNNKNNNFAAALAVAMADEKRTEEAVGRSGVLQRGNRPCKQMTLTRPLQKTAAKKAAAAAEAKLIESKKSRGIMVRWGKPASISFSVLHRIGVSLGTGGCELTGF</sequence>
<dbReference type="HOGENOM" id="CLU_2039508_0_0_1"/>
<dbReference type="RefSeq" id="XP_008024810.1">
    <property type="nucleotide sequence ID" value="XM_008026619.1"/>
</dbReference>
<dbReference type="GeneID" id="19402041"/>
<dbReference type="AlphaFoldDB" id="R0IRV1"/>
<keyword evidence="2" id="KW-1185">Reference proteome</keyword>
<dbReference type="EMBL" id="KB908581">
    <property type="protein sequence ID" value="EOA87590.1"/>
    <property type="molecule type" value="Genomic_DNA"/>
</dbReference>
<proteinExistence type="predicted"/>
<evidence type="ECO:0000313" key="2">
    <source>
        <dbReference type="Proteomes" id="UP000016935"/>
    </source>
</evidence>
<organism evidence="1 2">
    <name type="scientific">Exserohilum turcicum (strain 28A)</name>
    <name type="common">Northern leaf blight fungus</name>
    <name type="synonym">Setosphaeria turcica</name>
    <dbReference type="NCBI Taxonomy" id="671987"/>
    <lineage>
        <taxon>Eukaryota</taxon>
        <taxon>Fungi</taxon>
        <taxon>Dikarya</taxon>
        <taxon>Ascomycota</taxon>
        <taxon>Pezizomycotina</taxon>
        <taxon>Dothideomycetes</taxon>
        <taxon>Pleosporomycetidae</taxon>
        <taxon>Pleosporales</taxon>
        <taxon>Pleosporineae</taxon>
        <taxon>Pleosporaceae</taxon>
        <taxon>Exserohilum</taxon>
    </lineage>
</organism>
<reference evidence="1 2" key="2">
    <citation type="journal article" date="2013" name="PLoS Genet.">
        <title>Comparative genome structure, secondary metabolite, and effector coding capacity across Cochliobolus pathogens.</title>
        <authorList>
            <person name="Condon B.J."/>
            <person name="Leng Y."/>
            <person name="Wu D."/>
            <person name="Bushley K.E."/>
            <person name="Ohm R.A."/>
            <person name="Otillar R."/>
            <person name="Martin J."/>
            <person name="Schackwitz W."/>
            <person name="Grimwood J."/>
            <person name="MohdZainudin N."/>
            <person name="Xue C."/>
            <person name="Wang R."/>
            <person name="Manning V.A."/>
            <person name="Dhillon B."/>
            <person name="Tu Z.J."/>
            <person name="Steffenson B.J."/>
            <person name="Salamov A."/>
            <person name="Sun H."/>
            <person name="Lowry S."/>
            <person name="LaButti K."/>
            <person name="Han J."/>
            <person name="Copeland A."/>
            <person name="Lindquist E."/>
            <person name="Barry K."/>
            <person name="Schmutz J."/>
            <person name="Baker S.E."/>
            <person name="Ciuffetti L.M."/>
            <person name="Grigoriev I.V."/>
            <person name="Zhong S."/>
            <person name="Turgeon B.G."/>
        </authorList>
    </citation>
    <scope>NUCLEOTIDE SEQUENCE [LARGE SCALE GENOMIC DNA]</scope>
    <source>
        <strain evidence="2">28A</strain>
    </source>
</reference>
<protein>
    <submittedName>
        <fullName evidence="1">Uncharacterized protein</fullName>
    </submittedName>
</protein>
<accession>R0IRV1</accession>
<evidence type="ECO:0000313" key="1">
    <source>
        <dbReference type="EMBL" id="EOA87590.1"/>
    </source>
</evidence>
<dbReference type="Proteomes" id="UP000016935">
    <property type="component" value="Unassembled WGS sequence"/>
</dbReference>